<dbReference type="PANTHER" id="PTHR43841">
    <property type="entry name" value="3-HYDROXYACYL-THIOESTER DEHYDRATASE HTDX-RELATED"/>
    <property type="match status" value="1"/>
</dbReference>
<accession>A0AAV2MSX7</accession>
<dbReference type="Gene3D" id="3.10.129.10">
    <property type="entry name" value="Hotdog Thioesterase"/>
    <property type="match status" value="1"/>
</dbReference>
<gene>
    <name evidence="1" type="ORF">KC01_LOCUS42193</name>
</gene>
<dbReference type="Proteomes" id="UP001497482">
    <property type="component" value="Chromosome 9"/>
</dbReference>
<keyword evidence="2" id="KW-1185">Reference proteome</keyword>
<evidence type="ECO:0000313" key="2">
    <source>
        <dbReference type="Proteomes" id="UP001497482"/>
    </source>
</evidence>
<evidence type="ECO:0000313" key="1">
    <source>
        <dbReference type="EMBL" id="CAL1616440.1"/>
    </source>
</evidence>
<sequence length="334" mass="37310">MGNTQSHVFASLSLCSLYLLYSKIYCSYRVLSTKELHYNRQPSSAYLFLRYVSRCLRGPRGSGSDGARLEVTLHGCRLDLDLLRRFCSVGGYGWDYPDSEYRDIPLCFPEAVCFKLLLTLLTDQDFKLSPAGLVRVRQSIRSLQPVDELKKGLFQVRASVLVYRAVSGGEEVDIALSASSRNQSPVWESVLTLLSQTETHRRTKPAPLSRSNDAQMDLQQVDLTVPRFPTMPCFSLWRAASALCGLKSLMTPRLWMLSVCLAEIEKRRGSRSVTAPASVTVQFTEETTIPGTVQAQFWDSKDTVDQGSMKVCFSLMSAGSKRALMEGRLSSVND</sequence>
<dbReference type="AlphaFoldDB" id="A0AAV2MSX7"/>
<protein>
    <submittedName>
        <fullName evidence="1">Uncharacterized protein</fullName>
    </submittedName>
</protein>
<dbReference type="EMBL" id="OZ035831">
    <property type="protein sequence ID" value="CAL1616440.1"/>
    <property type="molecule type" value="Genomic_DNA"/>
</dbReference>
<organism evidence="1 2">
    <name type="scientific">Knipowitschia caucasica</name>
    <name type="common">Caucasian dwarf goby</name>
    <name type="synonym">Pomatoschistus caucasicus</name>
    <dbReference type="NCBI Taxonomy" id="637954"/>
    <lineage>
        <taxon>Eukaryota</taxon>
        <taxon>Metazoa</taxon>
        <taxon>Chordata</taxon>
        <taxon>Craniata</taxon>
        <taxon>Vertebrata</taxon>
        <taxon>Euteleostomi</taxon>
        <taxon>Actinopterygii</taxon>
        <taxon>Neopterygii</taxon>
        <taxon>Teleostei</taxon>
        <taxon>Neoteleostei</taxon>
        <taxon>Acanthomorphata</taxon>
        <taxon>Gobiaria</taxon>
        <taxon>Gobiiformes</taxon>
        <taxon>Gobioidei</taxon>
        <taxon>Gobiidae</taxon>
        <taxon>Gobiinae</taxon>
        <taxon>Knipowitschia</taxon>
    </lineage>
</organism>
<proteinExistence type="predicted"/>
<name>A0AAV2MSX7_KNICA</name>
<dbReference type="PANTHER" id="PTHR43841:SF3">
    <property type="entry name" value="(3R)-HYDROXYACYL-ACP DEHYDRATASE SUBUNIT HADB"/>
    <property type="match status" value="1"/>
</dbReference>
<reference evidence="1 2" key="1">
    <citation type="submission" date="2024-04" db="EMBL/GenBank/DDBJ databases">
        <authorList>
            <person name="Waldvogel A.-M."/>
            <person name="Schoenle A."/>
        </authorList>
    </citation>
    <scope>NUCLEOTIDE SEQUENCE [LARGE SCALE GENOMIC DNA]</scope>
</reference>